<accession>A0ABU4X1L5</accession>
<dbReference type="RefSeq" id="WP_320215324.1">
    <property type="nucleotide sequence ID" value="NZ_JAVIIS010000024.1"/>
</dbReference>
<dbReference type="Proteomes" id="UP001272097">
    <property type="component" value="Unassembled WGS sequence"/>
</dbReference>
<keyword evidence="2" id="KW-1185">Reference proteome</keyword>
<name>A0ABU4X1L5_9HYPH</name>
<evidence type="ECO:0000313" key="2">
    <source>
        <dbReference type="Proteomes" id="UP001272097"/>
    </source>
</evidence>
<evidence type="ECO:0000313" key="1">
    <source>
        <dbReference type="EMBL" id="MDX8441368.1"/>
    </source>
</evidence>
<proteinExistence type="predicted"/>
<gene>
    <name evidence="1" type="ORF">RFM51_17380</name>
</gene>
<protein>
    <submittedName>
        <fullName evidence="1">Uncharacterized protein</fullName>
    </submittedName>
</protein>
<comment type="caution">
    <text evidence="1">The sequence shown here is derived from an EMBL/GenBank/DDBJ whole genome shotgun (WGS) entry which is preliminary data.</text>
</comment>
<reference evidence="1 2" key="1">
    <citation type="submission" date="2023-08" db="EMBL/GenBank/DDBJ databases">
        <title>Implementing the SeqCode for naming new Mesorhizobium species isolated from Vachellia karroo root nodules.</title>
        <authorList>
            <person name="Van Lill M."/>
        </authorList>
    </citation>
    <scope>NUCLEOTIDE SEQUENCE [LARGE SCALE GENOMIC DNA]</scope>
    <source>
        <strain evidence="1 2">VK3E</strain>
    </source>
</reference>
<organism evidence="1 2">
    <name type="scientific">Mesorhizobium australafricanum</name>
    <dbReference type="NCBI Taxonomy" id="3072311"/>
    <lineage>
        <taxon>Bacteria</taxon>
        <taxon>Pseudomonadati</taxon>
        <taxon>Pseudomonadota</taxon>
        <taxon>Alphaproteobacteria</taxon>
        <taxon>Hyphomicrobiales</taxon>
        <taxon>Phyllobacteriaceae</taxon>
        <taxon>Mesorhizobium</taxon>
    </lineage>
</organism>
<sequence>MPVIAEPPPAPPAMPAFDPARLPCRASVLMLADSSQHLLLQHAGRPLQLAVSGADLVGPVLLRTDAIWPAGQARQRL</sequence>
<dbReference type="EMBL" id="JAVIIS010000024">
    <property type="protein sequence ID" value="MDX8441368.1"/>
    <property type="molecule type" value="Genomic_DNA"/>
</dbReference>